<evidence type="ECO:0000259" key="2">
    <source>
        <dbReference type="Pfam" id="PF10030"/>
    </source>
</evidence>
<keyword evidence="1" id="KW-0732">Signal</keyword>
<dbReference type="PROSITE" id="PS51257">
    <property type="entry name" value="PROKAR_LIPOPROTEIN"/>
    <property type="match status" value="1"/>
</dbReference>
<dbReference type="EMBL" id="QJTC01000004">
    <property type="protein sequence ID" value="PYE78968.1"/>
    <property type="molecule type" value="Genomic_DNA"/>
</dbReference>
<keyword evidence="4" id="KW-1185">Reference proteome</keyword>
<feature type="domain" description="DUF2272" evidence="2">
    <location>
        <begin position="167"/>
        <end position="359"/>
    </location>
</feature>
<dbReference type="AlphaFoldDB" id="A0A318SJB9"/>
<evidence type="ECO:0000313" key="4">
    <source>
        <dbReference type="Proteomes" id="UP000247540"/>
    </source>
</evidence>
<feature type="signal peptide" evidence="1">
    <location>
        <begin position="1"/>
        <end position="26"/>
    </location>
</feature>
<dbReference type="Pfam" id="PF10030">
    <property type="entry name" value="DUF2272"/>
    <property type="match status" value="1"/>
</dbReference>
<reference evidence="3 4" key="1">
    <citation type="submission" date="2018-06" db="EMBL/GenBank/DDBJ databases">
        <title>Genomic Encyclopedia of Type Strains, Phase III (KMG-III): the genomes of soil and plant-associated and newly described type strains.</title>
        <authorList>
            <person name="Whitman W."/>
        </authorList>
    </citation>
    <scope>NUCLEOTIDE SEQUENCE [LARGE SCALE GENOMIC DNA]</scope>
    <source>
        <strain evidence="3 4">CECT 7646</strain>
    </source>
</reference>
<dbReference type="Proteomes" id="UP000247540">
    <property type="component" value="Unassembled WGS sequence"/>
</dbReference>
<dbReference type="RefSeq" id="WP_158529005.1">
    <property type="nucleotide sequence ID" value="NZ_JAMOFZ010000004.1"/>
</dbReference>
<proteinExistence type="predicted"/>
<evidence type="ECO:0000313" key="3">
    <source>
        <dbReference type="EMBL" id="PYE78968.1"/>
    </source>
</evidence>
<sequence>MTPIRAFRWLVVVGTVLLVACAQVPARPGAASPRAAALSRATQAVAAPAPRVQSCAAASAQASTDPRTARWVAQAMQEHAAFGGQQLDADGRMTKAGIQEAETDALADGSGPAWRRVLAYWQALDPGKPRDLRGTAGGIQRLAPLLAALDGAGKGDGADPGLSSLDDGQRLAIRTALQRAALVDNPWSAAFVSYLARSADMADEEFAYSDAHHVYVAQAFDASRDERAGTPSDAAFRACAIARTTPRPGDMVCQTRGSGAELDRFAAVETALAERGAGGAFPMHCDLVVDVDLPGGYADTIGGNVLQSVTRRRMALEAGPPATIARRYFHADAPAGCVEDPGACGAPFMSFQPWTVLLQVRR</sequence>
<feature type="chain" id="PRO_5016455828" description="DUF2272 domain-containing protein" evidence="1">
    <location>
        <begin position="27"/>
        <end position="362"/>
    </location>
</feature>
<organism evidence="3 4">
    <name type="scientific">Xylophilus ampelinus</name>
    <dbReference type="NCBI Taxonomy" id="54067"/>
    <lineage>
        <taxon>Bacteria</taxon>
        <taxon>Pseudomonadati</taxon>
        <taxon>Pseudomonadota</taxon>
        <taxon>Betaproteobacteria</taxon>
        <taxon>Burkholderiales</taxon>
        <taxon>Xylophilus</taxon>
    </lineage>
</organism>
<comment type="caution">
    <text evidence="3">The sequence shown here is derived from an EMBL/GenBank/DDBJ whole genome shotgun (WGS) entry which is preliminary data.</text>
</comment>
<dbReference type="OrthoDB" id="8836344at2"/>
<name>A0A318SJB9_9BURK</name>
<dbReference type="InterPro" id="IPR019262">
    <property type="entry name" value="DUF2272"/>
</dbReference>
<evidence type="ECO:0000256" key="1">
    <source>
        <dbReference type="SAM" id="SignalP"/>
    </source>
</evidence>
<accession>A0A318SJB9</accession>
<gene>
    <name evidence="3" type="ORF">DFQ15_104162</name>
</gene>
<protein>
    <recommendedName>
        <fullName evidence="2">DUF2272 domain-containing protein</fullName>
    </recommendedName>
</protein>